<gene>
    <name evidence="2" type="ORF">A0H81_13782</name>
</gene>
<organism evidence="2 3">
    <name type="scientific">Grifola frondosa</name>
    <name type="common">Maitake</name>
    <name type="synonym">Polyporus frondosus</name>
    <dbReference type="NCBI Taxonomy" id="5627"/>
    <lineage>
        <taxon>Eukaryota</taxon>
        <taxon>Fungi</taxon>
        <taxon>Dikarya</taxon>
        <taxon>Basidiomycota</taxon>
        <taxon>Agaricomycotina</taxon>
        <taxon>Agaricomycetes</taxon>
        <taxon>Polyporales</taxon>
        <taxon>Grifolaceae</taxon>
        <taxon>Grifola</taxon>
    </lineage>
</organism>
<feature type="compositionally biased region" description="Basic and acidic residues" evidence="1">
    <location>
        <begin position="23"/>
        <end position="48"/>
    </location>
</feature>
<evidence type="ECO:0000313" key="3">
    <source>
        <dbReference type="Proteomes" id="UP000092993"/>
    </source>
</evidence>
<accession>A0A1C7LNE8</accession>
<reference evidence="2 3" key="1">
    <citation type="submission" date="2016-03" db="EMBL/GenBank/DDBJ databases">
        <title>Whole genome sequencing of Grifola frondosa 9006-11.</title>
        <authorList>
            <person name="Min B."/>
            <person name="Park H."/>
            <person name="Kim J.-G."/>
            <person name="Cho H."/>
            <person name="Oh Y.-L."/>
            <person name="Kong W.-S."/>
            <person name="Choi I.-G."/>
        </authorList>
    </citation>
    <scope>NUCLEOTIDE SEQUENCE [LARGE SCALE GENOMIC DNA]</scope>
    <source>
        <strain evidence="2 3">9006-11</strain>
    </source>
</reference>
<proteinExistence type="predicted"/>
<keyword evidence="3" id="KW-1185">Reference proteome</keyword>
<evidence type="ECO:0000256" key="1">
    <source>
        <dbReference type="SAM" id="MobiDB-lite"/>
    </source>
</evidence>
<dbReference type="Proteomes" id="UP000092993">
    <property type="component" value="Unassembled WGS sequence"/>
</dbReference>
<protein>
    <submittedName>
        <fullName evidence="2">Uncharacterized protein</fullName>
    </submittedName>
</protein>
<dbReference type="EMBL" id="LUGG01000032">
    <property type="protein sequence ID" value="OBZ66292.1"/>
    <property type="molecule type" value="Genomic_DNA"/>
</dbReference>
<sequence>MRALMSLLEPPTPSNAASKRSRISNDDARENDLHSPADLARDNLEPKELVGQLESVAGDLESREKTGTGKRVGFW</sequence>
<name>A0A1C7LNE8_GRIFR</name>
<evidence type="ECO:0000313" key="2">
    <source>
        <dbReference type="EMBL" id="OBZ66292.1"/>
    </source>
</evidence>
<feature type="region of interest" description="Disordered" evidence="1">
    <location>
        <begin position="1"/>
        <end position="75"/>
    </location>
</feature>
<comment type="caution">
    <text evidence="2">The sequence shown here is derived from an EMBL/GenBank/DDBJ whole genome shotgun (WGS) entry which is preliminary data.</text>
</comment>
<dbReference type="AlphaFoldDB" id="A0A1C7LNE8"/>